<feature type="domain" description="HTH tetR-type" evidence="5">
    <location>
        <begin position="18"/>
        <end position="78"/>
    </location>
</feature>
<keyword evidence="2 4" id="KW-0238">DNA-binding</keyword>
<dbReference type="SUPFAM" id="SSF46689">
    <property type="entry name" value="Homeodomain-like"/>
    <property type="match status" value="1"/>
</dbReference>
<dbReference type="PRINTS" id="PR00455">
    <property type="entry name" value="HTHTETR"/>
</dbReference>
<dbReference type="Gene3D" id="1.10.357.10">
    <property type="entry name" value="Tetracycline Repressor, domain 2"/>
    <property type="match status" value="1"/>
</dbReference>
<evidence type="ECO:0000256" key="3">
    <source>
        <dbReference type="ARBA" id="ARBA00023163"/>
    </source>
</evidence>
<evidence type="ECO:0000313" key="7">
    <source>
        <dbReference type="Proteomes" id="UP001267638"/>
    </source>
</evidence>
<gene>
    <name evidence="6" type="ORF">J2W40_003537</name>
</gene>
<dbReference type="SUPFAM" id="SSF48498">
    <property type="entry name" value="Tetracyclin repressor-like, C-terminal domain"/>
    <property type="match status" value="1"/>
</dbReference>
<evidence type="ECO:0000256" key="4">
    <source>
        <dbReference type="PROSITE-ProRule" id="PRU00335"/>
    </source>
</evidence>
<dbReference type="InterPro" id="IPR009057">
    <property type="entry name" value="Homeodomain-like_sf"/>
</dbReference>
<dbReference type="RefSeq" id="WP_310227195.1">
    <property type="nucleotide sequence ID" value="NZ_JAVDWV010000019.1"/>
</dbReference>
<evidence type="ECO:0000259" key="5">
    <source>
        <dbReference type="PROSITE" id="PS50977"/>
    </source>
</evidence>
<keyword evidence="3" id="KW-0804">Transcription</keyword>
<name>A0ABU1X6L9_SPHXE</name>
<evidence type="ECO:0000256" key="2">
    <source>
        <dbReference type="ARBA" id="ARBA00023125"/>
    </source>
</evidence>
<feature type="DNA-binding region" description="H-T-H motif" evidence="4">
    <location>
        <begin position="41"/>
        <end position="60"/>
    </location>
</feature>
<reference evidence="6 7" key="1">
    <citation type="submission" date="2023-07" db="EMBL/GenBank/DDBJ databases">
        <title>Sorghum-associated microbial communities from plants grown in Nebraska, USA.</title>
        <authorList>
            <person name="Schachtman D."/>
        </authorList>
    </citation>
    <scope>NUCLEOTIDE SEQUENCE [LARGE SCALE GENOMIC DNA]</scope>
    <source>
        <strain evidence="6 7">4256</strain>
    </source>
</reference>
<dbReference type="EMBL" id="JAVDWV010000019">
    <property type="protein sequence ID" value="MDR7156692.1"/>
    <property type="molecule type" value="Genomic_DNA"/>
</dbReference>
<sequence>MINPSPAVSRRSAQQRAIKTRTALLEAALGEFAEHGFEGASIRGIGQRAGLEYTLIKYHFSDKETLWRSTAAFAFEKIYSLWEEAIPPDSDMTPAERVAVEFRTLLRFTVEYPDFHRFMERENSVNSPRLEWLATEMLKPTRDRILPQIIAAQQDGEIIQGDPAQVYHMLVGMATALASQQGEMAFNGFKLTDHSAVDAYWNLVQRVIFPRAEQGRRLQDSWDESSTPKKIVRRRSFASDNK</sequence>
<dbReference type="Proteomes" id="UP001267638">
    <property type="component" value="Unassembled WGS sequence"/>
</dbReference>
<keyword evidence="1" id="KW-0805">Transcription regulation</keyword>
<dbReference type="PANTHER" id="PTHR30055">
    <property type="entry name" value="HTH-TYPE TRANSCRIPTIONAL REGULATOR RUTR"/>
    <property type="match status" value="1"/>
</dbReference>
<dbReference type="InterPro" id="IPR001647">
    <property type="entry name" value="HTH_TetR"/>
</dbReference>
<accession>A0ABU1X6L9</accession>
<dbReference type="InterPro" id="IPR050109">
    <property type="entry name" value="HTH-type_TetR-like_transc_reg"/>
</dbReference>
<dbReference type="InterPro" id="IPR036271">
    <property type="entry name" value="Tet_transcr_reg_TetR-rel_C_sf"/>
</dbReference>
<comment type="caution">
    <text evidence="6">The sequence shown here is derived from an EMBL/GenBank/DDBJ whole genome shotgun (WGS) entry which is preliminary data.</text>
</comment>
<dbReference type="Pfam" id="PF00440">
    <property type="entry name" value="TetR_N"/>
    <property type="match status" value="1"/>
</dbReference>
<keyword evidence="7" id="KW-1185">Reference proteome</keyword>
<dbReference type="PROSITE" id="PS50977">
    <property type="entry name" value="HTH_TETR_2"/>
    <property type="match status" value="1"/>
</dbReference>
<organism evidence="6 7">
    <name type="scientific">Sphingobium xenophagum</name>
    <dbReference type="NCBI Taxonomy" id="121428"/>
    <lineage>
        <taxon>Bacteria</taxon>
        <taxon>Pseudomonadati</taxon>
        <taxon>Pseudomonadota</taxon>
        <taxon>Alphaproteobacteria</taxon>
        <taxon>Sphingomonadales</taxon>
        <taxon>Sphingomonadaceae</taxon>
        <taxon>Sphingobium</taxon>
    </lineage>
</organism>
<proteinExistence type="predicted"/>
<protein>
    <submittedName>
        <fullName evidence="6">AcrR family transcriptional regulator</fullName>
    </submittedName>
</protein>
<dbReference type="PANTHER" id="PTHR30055:SF234">
    <property type="entry name" value="HTH-TYPE TRANSCRIPTIONAL REGULATOR BETI"/>
    <property type="match status" value="1"/>
</dbReference>
<evidence type="ECO:0000256" key="1">
    <source>
        <dbReference type="ARBA" id="ARBA00023015"/>
    </source>
</evidence>
<evidence type="ECO:0000313" key="6">
    <source>
        <dbReference type="EMBL" id="MDR7156692.1"/>
    </source>
</evidence>